<keyword evidence="11 16" id="KW-1133">Transmembrane helix</keyword>
<dbReference type="CDD" id="cd00088">
    <property type="entry name" value="HPT"/>
    <property type="match status" value="1"/>
</dbReference>
<dbReference type="PRINTS" id="PR00344">
    <property type="entry name" value="BCTRLSENSOR"/>
</dbReference>
<dbReference type="InterPro" id="IPR036097">
    <property type="entry name" value="HisK_dim/P_sf"/>
</dbReference>
<evidence type="ECO:0000256" key="10">
    <source>
        <dbReference type="ARBA" id="ARBA00022840"/>
    </source>
</evidence>
<comment type="catalytic activity">
    <reaction evidence="1">
        <text>ATP + protein L-histidine = ADP + protein N-phospho-L-histidine.</text>
        <dbReference type="EC" id="2.7.13.3"/>
    </reaction>
</comment>
<dbReference type="SMART" id="SM00387">
    <property type="entry name" value="HATPase_c"/>
    <property type="match status" value="1"/>
</dbReference>
<keyword evidence="10" id="KW-0067">ATP-binding</keyword>
<dbReference type="CDD" id="cd00082">
    <property type="entry name" value="HisKA"/>
    <property type="match status" value="1"/>
</dbReference>
<feature type="domain" description="HAMP" evidence="19">
    <location>
        <begin position="342"/>
        <end position="395"/>
    </location>
</feature>
<evidence type="ECO:0000256" key="11">
    <source>
        <dbReference type="ARBA" id="ARBA00022989"/>
    </source>
</evidence>
<evidence type="ECO:0000259" key="17">
    <source>
        <dbReference type="PROSITE" id="PS50109"/>
    </source>
</evidence>
<dbReference type="Pfam" id="PF00072">
    <property type="entry name" value="Response_reg"/>
    <property type="match status" value="1"/>
</dbReference>
<dbReference type="Pfam" id="PF01627">
    <property type="entry name" value="Hpt"/>
    <property type="match status" value="1"/>
</dbReference>
<dbReference type="InterPro" id="IPR011006">
    <property type="entry name" value="CheY-like_superfamily"/>
</dbReference>
<dbReference type="PANTHER" id="PTHR45339:SF1">
    <property type="entry name" value="HYBRID SIGNAL TRANSDUCTION HISTIDINE KINASE J"/>
    <property type="match status" value="1"/>
</dbReference>
<keyword evidence="13 16" id="KW-0472">Membrane</keyword>
<evidence type="ECO:0000313" key="22">
    <source>
        <dbReference type="Proteomes" id="UP000233293"/>
    </source>
</evidence>
<dbReference type="Gene3D" id="1.20.120.160">
    <property type="entry name" value="HPT domain"/>
    <property type="match status" value="1"/>
</dbReference>
<dbReference type="Gene3D" id="3.30.565.10">
    <property type="entry name" value="Histidine kinase-like ATPase, C-terminal domain"/>
    <property type="match status" value="1"/>
</dbReference>
<dbReference type="EMBL" id="PIUM01000001">
    <property type="protein sequence ID" value="PKU26592.1"/>
    <property type="molecule type" value="Genomic_DNA"/>
</dbReference>
<dbReference type="Gene3D" id="1.10.287.130">
    <property type="match status" value="1"/>
</dbReference>
<feature type="modified residue" description="4-aspartylphosphate" evidence="15">
    <location>
        <position position="720"/>
    </location>
</feature>
<reference evidence="22" key="1">
    <citation type="submission" date="2017-12" db="EMBL/GenBank/DDBJ databases">
        <title>Draft genome sequence of Telmatospirillum siberiense 26-4b1T, an acidotolerant peatland alphaproteobacterium potentially involved in sulfur cycling.</title>
        <authorList>
            <person name="Hausmann B."/>
            <person name="Pjevac P."/>
            <person name="Schreck K."/>
            <person name="Herbold C.W."/>
            <person name="Daims H."/>
            <person name="Wagner M."/>
            <person name="Pester M."/>
            <person name="Loy A."/>
        </authorList>
    </citation>
    <scope>NUCLEOTIDE SEQUENCE [LARGE SCALE GENOMIC DNA]</scope>
    <source>
        <strain evidence="22">26-4b1</strain>
    </source>
</reference>
<dbReference type="FunFam" id="3.30.565.10:FF:000010">
    <property type="entry name" value="Sensor histidine kinase RcsC"/>
    <property type="match status" value="1"/>
</dbReference>
<evidence type="ECO:0000256" key="12">
    <source>
        <dbReference type="ARBA" id="ARBA00023012"/>
    </source>
</evidence>
<protein>
    <recommendedName>
        <fullName evidence="3">histidine kinase</fullName>
        <ecNumber evidence="3">2.7.13.3</ecNumber>
    </recommendedName>
</protein>
<dbReference type="Proteomes" id="UP000233293">
    <property type="component" value="Unassembled WGS sequence"/>
</dbReference>
<dbReference type="InterPro" id="IPR004358">
    <property type="entry name" value="Sig_transdc_His_kin-like_C"/>
</dbReference>
<feature type="modified residue" description="Phosphohistidine" evidence="14">
    <location>
        <position position="857"/>
    </location>
</feature>
<dbReference type="SUPFAM" id="SSF52172">
    <property type="entry name" value="CheY-like"/>
    <property type="match status" value="1"/>
</dbReference>
<dbReference type="GO" id="GO:0000155">
    <property type="term" value="F:phosphorelay sensor kinase activity"/>
    <property type="evidence" value="ECO:0007669"/>
    <property type="project" value="InterPro"/>
</dbReference>
<evidence type="ECO:0000256" key="6">
    <source>
        <dbReference type="ARBA" id="ARBA00022679"/>
    </source>
</evidence>
<dbReference type="SUPFAM" id="SSF47226">
    <property type="entry name" value="Histidine-containing phosphotransfer domain, HPT domain"/>
    <property type="match status" value="1"/>
</dbReference>
<keyword evidence="4" id="KW-1003">Cell membrane</keyword>
<dbReference type="CDD" id="cd17546">
    <property type="entry name" value="REC_hyHK_CKI1_RcsC-like"/>
    <property type="match status" value="1"/>
</dbReference>
<dbReference type="InterPro" id="IPR003660">
    <property type="entry name" value="HAMP_dom"/>
</dbReference>
<dbReference type="CDD" id="cd16922">
    <property type="entry name" value="HATPase_EvgS-ArcB-TorS-like"/>
    <property type="match status" value="1"/>
</dbReference>
<dbReference type="PANTHER" id="PTHR45339">
    <property type="entry name" value="HYBRID SIGNAL TRANSDUCTION HISTIDINE KINASE J"/>
    <property type="match status" value="1"/>
</dbReference>
<dbReference type="GO" id="GO:0005886">
    <property type="term" value="C:plasma membrane"/>
    <property type="evidence" value="ECO:0007669"/>
    <property type="project" value="UniProtKB-SubCell"/>
</dbReference>
<dbReference type="SMART" id="SM00304">
    <property type="entry name" value="HAMP"/>
    <property type="match status" value="1"/>
</dbReference>
<evidence type="ECO:0000256" key="14">
    <source>
        <dbReference type="PROSITE-ProRule" id="PRU00110"/>
    </source>
</evidence>
<feature type="domain" description="Response regulatory" evidence="18">
    <location>
        <begin position="671"/>
        <end position="789"/>
    </location>
</feature>
<keyword evidence="5 15" id="KW-0597">Phosphoprotein</keyword>
<evidence type="ECO:0000256" key="4">
    <source>
        <dbReference type="ARBA" id="ARBA00022475"/>
    </source>
</evidence>
<evidence type="ECO:0000256" key="16">
    <source>
        <dbReference type="SAM" id="Phobius"/>
    </source>
</evidence>
<dbReference type="PROSITE" id="PS50885">
    <property type="entry name" value="HAMP"/>
    <property type="match status" value="1"/>
</dbReference>
<dbReference type="PROSITE" id="PS50109">
    <property type="entry name" value="HIS_KIN"/>
    <property type="match status" value="1"/>
</dbReference>
<dbReference type="SUPFAM" id="SSF47384">
    <property type="entry name" value="Homodimeric domain of signal transducing histidine kinase"/>
    <property type="match status" value="1"/>
</dbReference>
<keyword evidence="22" id="KW-1185">Reference proteome</keyword>
<dbReference type="EC" id="2.7.13.3" evidence="3"/>
<dbReference type="InterPro" id="IPR005467">
    <property type="entry name" value="His_kinase_dom"/>
</dbReference>
<name>A0A2N3Q1R2_9PROT</name>
<dbReference type="InterPro" id="IPR001789">
    <property type="entry name" value="Sig_transdc_resp-reg_receiver"/>
</dbReference>
<evidence type="ECO:0000256" key="7">
    <source>
        <dbReference type="ARBA" id="ARBA00022692"/>
    </source>
</evidence>
<feature type="domain" description="HPt" evidence="20">
    <location>
        <begin position="818"/>
        <end position="915"/>
    </location>
</feature>
<evidence type="ECO:0000256" key="2">
    <source>
        <dbReference type="ARBA" id="ARBA00004651"/>
    </source>
</evidence>
<keyword evidence="6" id="KW-0808">Transferase</keyword>
<dbReference type="AlphaFoldDB" id="A0A2N3Q1R2"/>
<dbReference type="InterPro" id="IPR008207">
    <property type="entry name" value="Sig_transdc_His_kin_Hpt_dom"/>
</dbReference>
<sequence length="935" mass="101644">MFKSSIAKLILFFQWASISALLAAALYGAAVEWRAYREASRILQLTETDRVLFNAVTTIRFEVGTHGVALLSLDDPRRRITESTHKVDFAYLSAAAAMANADIPERGRLMAAMDEAYRNLQHRHVLVGELMSRPLDTRDIAVIEPWRQAIFTLAARITDASVAVGNTVRMLDTTVAELVEVRRVSYAIRDRYGRPCSDLRGEIQRNQPLSQSAFVIWRQDVDAYLTQWRTLDSYLKRSGAAPQLIADVAEGRQKTAEIQRKMDAVILGLDGSPNPAMPAADWSNMCVSAYGAILKVGYDALDLAIDHAQEQKTTALLLFIGAMALLGIVLFLGAVIVLAIRHRLSGPMATLVAVIGRLSHRDFAEPVPPMPFPDELAAMAGALENLRIGALTAERLQTRLDEARKAEIEKTNLVSKAKSDFLATMSHEVRTPLNGVLGMVQLLRQSPLSSQQREWLNAIADSGNLLFSVLNDILDYSKIEAGQLHLESVAFCPQEVVDTVCATMAPQAAMKRVAFDKTLPARLPALLRGDPAKLSQILLNLIGNAVKFTPSGRVALHVRLFTPEPEPGPPRTQRIGLEFEVSDTGIGIAPEAIPHLFEAFSQSDSSITRRFGGTGLGLAICKRFIEAMEGNISVVSAPGLGSAFTIRLPFARTRRPRMKSPKTLAGTARLAILIAEDNEVNAMVARAMLERMGHSVAVAQDGLGAVALASERDFDLIMMDLAMPNLDGLSATRQIRALPHPTRRHVPIIALTANASQSGTAECFAAGMTGFLGKPFRQEELDRAVADAMRTDRTTSLFSPPAQSGAITLLTERADDLGIERAGKIVAIFRDTTPPLVDEMRAAMTARNPDGVESCAHRLKSAAANVGLDDLVALAAATEKAAALGDAEKMARLAQQIVARTTGDIAALSAIWESIVKRTNQPARQKRSRPRVRSR</sequence>
<evidence type="ECO:0000313" key="21">
    <source>
        <dbReference type="EMBL" id="PKU26592.1"/>
    </source>
</evidence>
<keyword evidence="8" id="KW-0547">Nucleotide-binding</keyword>
<comment type="caution">
    <text evidence="21">The sequence shown here is derived from an EMBL/GenBank/DDBJ whole genome shotgun (WGS) entry which is preliminary data.</text>
</comment>
<feature type="transmembrane region" description="Helical" evidence="16">
    <location>
        <begin position="316"/>
        <end position="340"/>
    </location>
</feature>
<dbReference type="InterPro" id="IPR036890">
    <property type="entry name" value="HATPase_C_sf"/>
</dbReference>
<evidence type="ECO:0000256" key="13">
    <source>
        <dbReference type="ARBA" id="ARBA00023136"/>
    </source>
</evidence>
<evidence type="ECO:0000256" key="8">
    <source>
        <dbReference type="ARBA" id="ARBA00022741"/>
    </source>
</evidence>
<feature type="domain" description="Histidine kinase" evidence="17">
    <location>
        <begin position="424"/>
        <end position="652"/>
    </location>
</feature>
<dbReference type="Gene3D" id="6.10.340.10">
    <property type="match status" value="1"/>
</dbReference>
<evidence type="ECO:0000256" key="9">
    <source>
        <dbReference type="ARBA" id="ARBA00022777"/>
    </source>
</evidence>
<dbReference type="GO" id="GO:0005524">
    <property type="term" value="F:ATP binding"/>
    <property type="evidence" value="ECO:0007669"/>
    <property type="project" value="UniProtKB-KW"/>
</dbReference>
<dbReference type="InterPro" id="IPR036641">
    <property type="entry name" value="HPT_dom_sf"/>
</dbReference>
<dbReference type="InterPro" id="IPR003661">
    <property type="entry name" value="HisK_dim/P_dom"/>
</dbReference>
<comment type="subcellular location">
    <subcellularLocation>
        <location evidence="2">Cell membrane</location>
        <topology evidence="2">Multi-pass membrane protein</topology>
    </subcellularLocation>
</comment>
<dbReference type="Pfam" id="PF00672">
    <property type="entry name" value="HAMP"/>
    <property type="match status" value="1"/>
</dbReference>
<evidence type="ECO:0000256" key="1">
    <source>
        <dbReference type="ARBA" id="ARBA00000085"/>
    </source>
</evidence>
<evidence type="ECO:0000259" key="20">
    <source>
        <dbReference type="PROSITE" id="PS50894"/>
    </source>
</evidence>
<keyword evidence="9" id="KW-0418">Kinase</keyword>
<accession>A0A2N3Q1R2</accession>
<proteinExistence type="predicted"/>
<evidence type="ECO:0000256" key="15">
    <source>
        <dbReference type="PROSITE-ProRule" id="PRU00169"/>
    </source>
</evidence>
<gene>
    <name evidence="21" type="ORF">CWS72_01790</name>
</gene>
<dbReference type="SUPFAM" id="SSF55874">
    <property type="entry name" value="ATPase domain of HSP90 chaperone/DNA topoisomerase II/histidine kinase"/>
    <property type="match status" value="1"/>
</dbReference>
<dbReference type="OrthoDB" id="7346568at2"/>
<dbReference type="Pfam" id="PF00512">
    <property type="entry name" value="HisKA"/>
    <property type="match status" value="1"/>
</dbReference>
<dbReference type="PROSITE" id="PS50894">
    <property type="entry name" value="HPT"/>
    <property type="match status" value="1"/>
</dbReference>
<evidence type="ECO:0000259" key="18">
    <source>
        <dbReference type="PROSITE" id="PS50110"/>
    </source>
</evidence>
<dbReference type="RefSeq" id="WP_101248823.1">
    <property type="nucleotide sequence ID" value="NZ_PIUM01000001.1"/>
</dbReference>
<evidence type="ECO:0000256" key="5">
    <source>
        <dbReference type="ARBA" id="ARBA00022553"/>
    </source>
</evidence>
<dbReference type="SMART" id="SM00448">
    <property type="entry name" value="REC"/>
    <property type="match status" value="1"/>
</dbReference>
<dbReference type="SMART" id="SM00388">
    <property type="entry name" value="HisKA"/>
    <property type="match status" value="1"/>
</dbReference>
<dbReference type="InterPro" id="IPR003594">
    <property type="entry name" value="HATPase_dom"/>
</dbReference>
<organism evidence="21 22">
    <name type="scientific">Telmatospirillum siberiense</name>
    <dbReference type="NCBI Taxonomy" id="382514"/>
    <lineage>
        <taxon>Bacteria</taxon>
        <taxon>Pseudomonadati</taxon>
        <taxon>Pseudomonadota</taxon>
        <taxon>Alphaproteobacteria</taxon>
        <taxon>Rhodospirillales</taxon>
        <taxon>Rhodospirillaceae</taxon>
        <taxon>Telmatospirillum</taxon>
    </lineage>
</organism>
<evidence type="ECO:0000259" key="19">
    <source>
        <dbReference type="PROSITE" id="PS50885"/>
    </source>
</evidence>
<keyword evidence="12" id="KW-0902">Two-component regulatory system</keyword>
<dbReference type="Gene3D" id="3.40.50.2300">
    <property type="match status" value="1"/>
</dbReference>
<dbReference type="PROSITE" id="PS50110">
    <property type="entry name" value="RESPONSE_REGULATORY"/>
    <property type="match status" value="1"/>
</dbReference>
<evidence type="ECO:0000256" key="3">
    <source>
        <dbReference type="ARBA" id="ARBA00012438"/>
    </source>
</evidence>
<keyword evidence="7 16" id="KW-0812">Transmembrane</keyword>
<dbReference type="Pfam" id="PF02518">
    <property type="entry name" value="HATPase_c"/>
    <property type="match status" value="1"/>
</dbReference>